<evidence type="ECO:0000256" key="2">
    <source>
        <dbReference type="SAM" id="MobiDB-lite"/>
    </source>
</evidence>
<protein>
    <recommendedName>
        <fullName evidence="4">Bifunctional inhibitor/plant lipid transfer protein/seed storage helical domain-containing protein</fullName>
    </recommendedName>
</protein>
<dbReference type="InterPro" id="IPR036312">
    <property type="entry name" value="Bifun_inhib/LTP/seed_sf"/>
</dbReference>
<dbReference type="PANTHER" id="PTHR31731">
    <property type="match status" value="1"/>
</dbReference>
<dbReference type="KEGG" id="sbi:8059531"/>
<sequence>MAASSVTTTMMSFRPAAASLLVLMLVVVGSSEVAACGSCPTPPSSPPPPPPSSGGTPCPPPPSSSGKCPKNALKLGVCANVLGLVKVSIGKVPTDSCCPLLDGLADLEAAVCLCTALKANVLGINLDVPVKLTLLLNYCGKSVPEGFVCA</sequence>
<dbReference type="OMA" id="QPATCPK"/>
<evidence type="ECO:0000256" key="1">
    <source>
        <dbReference type="ARBA" id="ARBA00022729"/>
    </source>
</evidence>
<dbReference type="Gene3D" id="1.10.110.10">
    <property type="entry name" value="Plant lipid-transfer and hydrophobic proteins"/>
    <property type="match status" value="1"/>
</dbReference>
<dbReference type="AlphaFoldDB" id="A0A921V239"/>
<dbReference type="InterPro" id="IPR016140">
    <property type="entry name" value="Bifunc_inhib/LTP/seed_store"/>
</dbReference>
<feature type="region of interest" description="Disordered" evidence="2">
    <location>
        <begin position="39"/>
        <end position="66"/>
    </location>
</feature>
<dbReference type="SUPFAM" id="SSF47699">
    <property type="entry name" value="Bifunctional inhibitor/lipid-transfer protein/seed storage 2S albumin"/>
    <property type="match status" value="1"/>
</dbReference>
<dbReference type="SMART" id="SM00499">
    <property type="entry name" value="AAI"/>
    <property type="match status" value="1"/>
</dbReference>
<evidence type="ECO:0000313" key="5">
    <source>
        <dbReference type="EMBL" id="KAG0553254.1"/>
    </source>
</evidence>
<reference evidence="5" key="2">
    <citation type="submission" date="2020-10" db="EMBL/GenBank/DDBJ databases">
        <authorList>
            <person name="Cooper E.A."/>
            <person name="Brenton Z.W."/>
            <person name="Flinn B.S."/>
            <person name="Jenkins J."/>
            <person name="Shu S."/>
            <person name="Flowers D."/>
            <person name="Luo F."/>
            <person name="Wang Y."/>
            <person name="Xia P."/>
            <person name="Barry K."/>
            <person name="Daum C."/>
            <person name="Lipzen A."/>
            <person name="Yoshinaga Y."/>
            <person name="Schmutz J."/>
            <person name="Saski C."/>
            <person name="Vermerris W."/>
            <person name="Kresovich S."/>
        </authorList>
    </citation>
    <scope>NUCLEOTIDE SEQUENCE</scope>
</reference>
<feature type="domain" description="Bifunctional inhibitor/plant lipid transfer protein/seed storage helical" evidence="4">
    <location>
        <begin position="68"/>
        <end position="149"/>
    </location>
</feature>
<dbReference type="FunFam" id="1.10.110.10:FF:000003">
    <property type="entry name" value="pEARLI1-like lipid transfer protein 1"/>
    <property type="match status" value="1"/>
</dbReference>
<name>A0A921V239_SORBI</name>
<organism evidence="5 6">
    <name type="scientific">Sorghum bicolor</name>
    <name type="common">Sorghum</name>
    <name type="synonym">Sorghum vulgare</name>
    <dbReference type="NCBI Taxonomy" id="4558"/>
    <lineage>
        <taxon>Eukaryota</taxon>
        <taxon>Viridiplantae</taxon>
        <taxon>Streptophyta</taxon>
        <taxon>Embryophyta</taxon>
        <taxon>Tracheophyta</taxon>
        <taxon>Spermatophyta</taxon>
        <taxon>Magnoliopsida</taxon>
        <taxon>Liliopsida</taxon>
        <taxon>Poales</taxon>
        <taxon>Poaceae</taxon>
        <taxon>PACMAD clade</taxon>
        <taxon>Panicoideae</taxon>
        <taxon>Andropogonodae</taxon>
        <taxon>Andropogoneae</taxon>
        <taxon>Sorghinae</taxon>
        <taxon>Sorghum</taxon>
    </lineage>
</organism>
<comment type="caution">
    <text evidence="5">The sequence shown here is derived from an EMBL/GenBank/DDBJ whole genome shotgun (WGS) entry which is preliminary data.</text>
</comment>
<feature type="signal peptide" evidence="3">
    <location>
        <begin position="1"/>
        <end position="18"/>
    </location>
</feature>
<dbReference type="Proteomes" id="UP000807115">
    <property type="component" value="Chromosome 1"/>
</dbReference>
<evidence type="ECO:0000313" key="6">
    <source>
        <dbReference type="Proteomes" id="UP000807115"/>
    </source>
</evidence>
<gene>
    <name evidence="5" type="ORF">BDA96_01G578300</name>
</gene>
<evidence type="ECO:0000256" key="3">
    <source>
        <dbReference type="SAM" id="SignalP"/>
    </source>
</evidence>
<dbReference type="Pfam" id="PF14547">
    <property type="entry name" value="Hydrophob_seed"/>
    <property type="match status" value="1"/>
</dbReference>
<reference evidence="5" key="1">
    <citation type="journal article" date="2019" name="BMC Genomics">
        <title>A new reference genome for Sorghum bicolor reveals high levels of sequence similarity between sweet and grain genotypes: implications for the genetics of sugar metabolism.</title>
        <authorList>
            <person name="Cooper E.A."/>
            <person name="Brenton Z.W."/>
            <person name="Flinn B.S."/>
            <person name="Jenkins J."/>
            <person name="Shu S."/>
            <person name="Flowers D."/>
            <person name="Luo F."/>
            <person name="Wang Y."/>
            <person name="Xia P."/>
            <person name="Barry K."/>
            <person name="Daum C."/>
            <person name="Lipzen A."/>
            <person name="Yoshinaga Y."/>
            <person name="Schmutz J."/>
            <person name="Saski C."/>
            <person name="Vermerris W."/>
            <person name="Kresovich S."/>
        </authorList>
    </citation>
    <scope>NUCLEOTIDE SEQUENCE</scope>
</reference>
<feature type="chain" id="PRO_5037158518" description="Bifunctional inhibitor/plant lipid transfer protein/seed storage helical domain-containing protein" evidence="3">
    <location>
        <begin position="19"/>
        <end position="150"/>
    </location>
</feature>
<dbReference type="CDD" id="cd01958">
    <property type="entry name" value="HPS_like"/>
    <property type="match status" value="1"/>
</dbReference>
<dbReference type="InterPro" id="IPR051636">
    <property type="entry name" value="Plant_LTP/defense-related"/>
</dbReference>
<dbReference type="EMBL" id="CM027680">
    <property type="protein sequence ID" value="KAG0553254.1"/>
    <property type="molecule type" value="Genomic_DNA"/>
</dbReference>
<feature type="compositionally biased region" description="Pro residues" evidence="2">
    <location>
        <begin position="40"/>
        <end position="63"/>
    </location>
</feature>
<dbReference type="SMR" id="A0A921V239"/>
<dbReference type="OrthoDB" id="696558at2759"/>
<dbReference type="Gramene" id="EER93033">
    <property type="protein sequence ID" value="EER93033"/>
    <property type="gene ID" value="SORBI_3001G541300"/>
</dbReference>
<evidence type="ECO:0000259" key="4">
    <source>
        <dbReference type="SMART" id="SM00499"/>
    </source>
</evidence>
<dbReference type="InterPro" id="IPR027923">
    <property type="entry name" value="Hydrophob_seed_dom"/>
</dbReference>
<keyword evidence="1 3" id="KW-0732">Signal</keyword>
<accession>A0A921V239</accession>
<proteinExistence type="predicted"/>